<keyword evidence="2" id="KW-1185">Reference proteome</keyword>
<accession>A0ABP7V231</accession>
<proteinExistence type="predicted"/>
<comment type="caution">
    <text evidence="1">The sequence shown here is derived from an EMBL/GenBank/DDBJ whole genome shotgun (WGS) entry which is preliminary data.</text>
</comment>
<evidence type="ECO:0000313" key="2">
    <source>
        <dbReference type="Proteomes" id="UP001500426"/>
    </source>
</evidence>
<sequence length="222" mass="25671">MKKIKNYEKENMKKTILLLLFIFSINFVFADSPLTSTDFGNAYLDIPIVQKAFVSKGSITNEMMDYIDDDANPLDIKLAIINSLGWEHKGVVLSKIFLMYVMKKKNYQSEYNNDYLAFKYYATRDELICYAYMKALDNYFDVVEAFEIAGDALRKSPDSFAVNMIYNLIKCQGLTAFGEYCYASQLFLSLKVNPKLKMDMRKESMGYVLEYMTSIGENCKDK</sequence>
<dbReference type="EMBL" id="BAABCS010000021">
    <property type="protein sequence ID" value="GAA4057761.1"/>
    <property type="molecule type" value="Genomic_DNA"/>
</dbReference>
<dbReference type="Proteomes" id="UP001500426">
    <property type="component" value="Unassembled WGS sequence"/>
</dbReference>
<evidence type="ECO:0000313" key="1">
    <source>
        <dbReference type="EMBL" id="GAA4057761.1"/>
    </source>
</evidence>
<name>A0ABP7V231_9FLAO</name>
<reference evidence="2" key="1">
    <citation type="journal article" date="2019" name="Int. J. Syst. Evol. Microbiol.">
        <title>The Global Catalogue of Microorganisms (GCM) 10K type strain sequencing project: providing services to taxonomists for standard genome sequencing and annotation.</title>
        <authorList>
            <consortium name="The Broad Institute Genomics Platform"/>
            <consortium name="The Broad Institute Genome Sequencing Center for Infectious Disease"/>
            <person name="Wu L."/>
            <person name="Ma J."/>
        </authorList>
    </citation>
    <scope>NUCLEOTIDE SEQUENCE [LARGE SCALE GENOMIC DNA]</scope>
    <source>
        <strain evidence="2">JCM 17068</strain>
    </source>
</reference>
<gene>
    <name evidence="1" type="ORF">GCM10022388_25630</name>
</gene>
<organism evidence="1 2">
    <name type="scientific">Flavobacterium chungnamense</name>
    <dbReference type="NCBI Taxonomy" id="706182"/>
    <lineage>
        <taxon>Bacteria</taxon>
        <taxon>Pseudomonadati</taxon>
        <taxon>Bacteroidota</taxon>
        <taxon>Flavobacteriia</taxon>
        <taxon>Flavobacteriales</taxon>
        <taxon>Flavobacteriaceae</taxon>
        <taxon>Flavobacterium</taxon>
    </lineage>
</organism>
<protein>
    <submittedName>
        <fullName evidence="1">Uncharacterized protein</fullName>
    </submittedName>
</protein>